<sequence length="567" mass="65269">MKGKQLLFFAIFCLFINIKLKGQGIPSGYPIFEEAIRRHQLSSKFDSSYSFNLRPIQMPIKRDSKSKENYDLFQFGSSNYLNNEKELKGKYLFVLPIRNSIKFTSKRPYGYGDGVMIPSVGFQNLFSAGVFLKFKFLSVQLYPEFVFAENKKYDGLPIGYSDAFYKARYINWNLGDTPERIGKIGYSKFGLGQSKISLNYGAFEVGVASQNIWWGPGQFNALIFSNNADGFPHLTFNTTKPAKTLVGNFEGQILMGKLTNSGTEPSQINELNDKYYDPLPNDDKYLNGIMISYNPKWIPGLFLGFTRTYQQYFEDNDGSFKYYFPIFETFTKNKLFEGGNSVEYDGRRQDQQISIFGRYNLSKAKAEIYFEFGRRDHAYNWREFILNPEHARAYLLGFKKLFSLPVKNKFLQVRGEMLQQQGSINGLIRYKNSSGGAWSTHYQLRGFVNNGQPLGGGIGTGSNSQNIEISLIEDLNKFGLLFERIANHQDVYYLGLGMQEEKQPWVDLSLGFLFDYQWDRFLLSSRLQMINGLNYQWQLDPASTEEFPVGKDKFSVFAQAHLIYLLK</sequence>
<dbReference type="PATRIC" id="fig|926556.3.peg.4637"/>
<organism evidence="1 2">
    <name type="scientific">Echinicola vietnamensis (strain DSM 17526 / LMG 23754 / KMM 6221)</name>
    <dbReference type="NCBI Taxonomy" id="926556"/>
    <lineage>
        <taxon>Bacteria</taxon>
        <taxon>Pseudomonadati</taxon>
        <taxon>Bacteroidota</taxon>
        <taxon>Cytophagia</taxon>
        <taxon>Cytophagales</taxon>
        <taxon>Cyclobacteriaceae</taxon>
        <taxon>Echinicola</taxon>
    </lineage>
</organism>
<evidence type="ECO:0000313" key="1">
    <source>
        <dbReference type="EMBL" id="AGA80573.1"/>
    </source>
</evidence>
<reference evidence="2" key="1">
    <citation type="submission" date="2012-02" db="EMBL/GenBank/DDBJ databases">
        <title>The complete genome of Echinicola vietnamensis DSM 17526.</title>
        <authorList>
            <person name="Lucas S."/>
            <person name="Copeland A."/>
            <person name="Lapidus A."/>
            <person name="Glavina del Rio T."/>
            <person name="Dalin E."/>
            <person name="Tice H."/>
            <person name="Bruce D."/>
            <person name="Goodwin L."/>
            <person name="Pitluck S."/>
            <person name="Peters L."/>
            <person name="Ovchinnikova G."/>
            <person name="Teshima H."/>
            <person name="Kyrpides N."/>
            <person name="Mavromatis K."/>
            <person name="Ivanova N."/>
            <person name="Brettin T."/>
            <person name="Detter J.C."/>
            <person name="Han C."/>
            <person name="Larimer F."/>
            <person name="Land M."/>
            <person name="Hauser L."/>
            <person name="Markowitz V."/>
            <person name="Cheng J.-F."/>
            <person name="Hugenholtz P."/>
            <person name="Woyke T."/>
            <person name="Wu D."/>
            <person name="Brambilla E."/>
            <person name="Klenk H.-P."/>
            <person name="Eisen J.A."/>
        </authorList>
    </citation>
    <scope>NUCLEOTIDE SEQUENCE [LARGE SCALE GENOMIC DNA]</scope>
    <source>
        <strain evidence="2">DSM 17526 / LMG 23754 / KMM 6221</strain>
    </source>
</reference>
<dbReference type="OrthoDB" id="1293009at2"/>
<keyword evidence="2" id="KW-1185">Reference proteome</keyword>
<protein>
    <recommendedName>
        <fullName evidence="3">Capsule assembly protein Wzi</fullName>
    </recommendedName>
</protein>
<dbReference type="KEGG" id="evi:Echvi_4389"/>
<dbReference type="Gene3D" id="2.40.160.130">
    <property type="entry name" value="Capsule assembly protein Wzi"/>
    <property type="match status" value="1"/>
</dbReference>
<dbReference type="AlphaFoldDB" id="L0G5K5"/>
<gene>
    <name evidence="1" type="ordered locus">Echvi_4389</name>
</gene>
<dbReference type="Pfam" id="PF14052">
    <property type="entry name" value="Caps_assemb_Wzi"/>
    <property type="match status" value="1"/>
</dbReference>
<dbReference type="HOGENOM" id="CLU_483043_0_0_10"/>
<dbReference type="EMBL" id="CP003346">
    <property type="protein sequence ID" value="AGA80573.1"/>
    <property type="molecule type" value="Genomic_DNA"/>
</dbReference>
<evidence type="ECO:0000313" key="2">
    <source>
        <dbReference type="Proteomes" id="UP000010796"/>
    </source>
</evidence>
<dbReference type="InterPro" id="IPR026950">
    <property type="entry name" value="Caps_assemb_Wzi"/>
</dbReference>
<evidence type="ECO:0008006" key="3">
    <source>
        <dbReference type="Google" id="ProtNLM"/>
    </source>
</evidence>
<accession>L0G5K5</accession>
<name>L0G5K5_ECHVK</name>
<dbReference type="Proteomes" id="UP000010796">
    <property type="component" value="Chromosome"/>
</dbReference>
<dbReference type="InterPro" id="IPR038636">
    <property type="entry name" value="Wzi_sf"/>
</dbReference>
<dbReference type="STRING" id="926556.Echvi_4389"/>
<proteinExistence type="predicted"/>
<dbReference type="RefSeq" id="WP_015268096.1">
    <property type="nucleotide sequence ID" value="NC_019904.1"/>
</dbReference>
<dbReference type="eggNOG" id="ENOG5030DQ4">
    <property type="taxonomic scope" value="Bacteria"/>
</dbReference>